<feature type="transmembrane region" description="Helical" evidence="1">
    <location>
        <begin position="206"/>
        <end position="226"/>
    </location>
</feature>
<sequence>MASLLALISSLLWGSADFEGGRLSRKHAPLAVLGVSQVLGLAFGLVLALISYSSDHSVFSDVSFLLPGICAGLLGYCGLLCLYAGLATGSMGVVSPISALSAVIPMTYALMHGEKLSFITTLGIILALAGAFCASGPELSAGLPLRPLLLALGAACGFGTALTFISIGSQTNALMTMVTMRLATFFVTMGLAIKFKTLGGFKASEFPGLIFMGVADFLANLLLGVACTKGSVSVAMVLGSFYPIATAVLAFRFLKERLHFVQYIGVVLAVAGVALISAF</sequence>
<keyword evidence="1" id="KW-1133">Transmembrane helix</keyword>
<dbReference type="Gene3D" id="1.10.3730.20">
    <property type="match status" value="1"/>
</dbReference>
<evidence type="ECO:0000256" key="1">
    <source>
        <dbReference type="SAM" id="Phobius"/>
    </source>
</evidence>
<keyword evidence="1" id="KW-0472">Membrane</keyword>
<dbReference type="EMBL" id="CAFARE010000035">
    <property type="protein sequence ID" value="CAB4838808.1"/>
    <property type="molecule type" value="Genomic_DNA"/>
</dbReference>
<feature type="transmembrane region" description="Helical" evidence="1">
    <location>
        <begin position="64"/>
        <end position="86"/>
    </location>
</feature>
<organism evidence="4">
    <name type="scientific">freshwater metagenome</name>
    <dbReference type="NCBI Taxonomy" id="449393"/>
    <lineage>
        <taxon>unclassified sequences</taxon>
        <taxon>metagenomes</taxon>
        <taxon>ecological metagenomes</taxon>
    </lineage>
</organism>
<evidence type="ECO:0000313" key="4">
    <source>
        <dbReference type="EMBL" id="CAB4788939.1"/>
    </source>
</evidence>
<name>A0A6J6WXX6_9ZZZZ</name>
<feature type="transmembrane region" description="Helical" evidence="1">
    <location>
        <begin position="28"/>
        <end position="52"/>
    </location>
</feature>
<protein>
    <submittedName>
        <fullName evidence="4">Unannotated protein</fullName>
    </submittedName>
</protein>
<feature type="domain" description="EamA" evidence="2">
    <location>
        <begin position="148"/>
        <end position="277"/>
    </location>
</feature>
<dbReference type="AlphaFoldDB" id="A0A6J6WXX6"/>
<feature type="domain" description="EamA" evidence="2">
    <location>
        <begin position="3"/>
        <end position="134"/>
    </location>
</feature>
<dbReference type="GO" id="GO:0016020">
    <property type="term" value="C:membrane"/>
    <property type="evidence" value="ECO:0007669"/>
    <property type="project" value="InterPro"/>
</dbReference>
<feature type="transmembrane region" description="Helical" evidence="1">
    <location>
        <begin position="173"/>
        <end position="194"/>
    </location>
</feature>
<dbReference type="EMBL" id="CAFBRA010000066">
    <property type="protein sequence ID" value="CAB5076200.1"/>
    <property type="molecule type" value="Genomic_DNA"/>
</dbReference>
<dbReference type="PANTHER" id="PTHR22911">
    <property type="entry name" value="ACYL-MALONYL CONDENSING ENZYME-RELATED"/>
    <property type="match status" value="1"/>
</dbReference>
<reference evidence="4" key="1">
    <citation type="submission" date="2020-05" db="EMBL/GenBank/DDBJ databases">
        <authorList>
            <person name="Chiriac C."/>
            <person name="Salcher M."/>
            <person name="Ghai R."/>
            <person name="Kavagutti S V."/>
        </authorList>
    </citation>
    <scope>NUCLEOTIDE SEQUENCE</scope>
</reference>
<evidence type="ECO:0000313" key="5">
    <source>
        <dbReference type="EMBL" id="CAB4838808.1"/>
    </source>
</evidence>
<evidence type="ECO:0000313" key="6">
    <source>
        <dbReference type="EMBL" id="CAB5042359.1"/>
    </source>
</evidence>
<dbReference type="PANTHER" id="PTHR22911:SF137">
    <property type="entry name" value="SOLUTE CARRIER FAMILY 35 MEMBER G2-RELATED"/>
    <property type="match status" value="1"/>
</dbReference>
<feature type="transmembrane region" description="Helical" evidence="1">
    <location>
        <begin position="116"/>
        <end position="136"/>
    </location>
</feature>
<keyword evidence="1" id="KW-0812">Transmembrane</keyword>
<dbReference type="EMBL" id="CAFBQC010000031">
    <property type="protein sequence ID" value="CAB5042359.1"/>
    <property type="molecule type" value="Genomic_DNA"/>
</dbReference>
<accession>A0A6J6WXX6</accession>
<proteinExistence type="predicted"/>
<evidence type="ECO:0000313" key="3">
    <source>
        <dbReference type="EMBL" id="CAB4719373.1"/>
    </source>
</evidence>
<feature type="transmembrane region" description="Helical" evidence="1">
    <location>
        <begin position="148"/>
        <end position="167"/>
    </location>
</feature>
<feature type="transmembrane region" description="Helical" evidence="1">
    <location>
        <begin position="260"/>
        <end position="278"/>
    </location>
</feature>
<dbReference type="Pfam" id="PF00892">
    <property type="entry name" value="EamA"/>
    <property type="match status" value="2"/>
</dbReference>
<evidence type="ECO:0000313" key="7">
    <source>
        <dbReference type="EMBL" id="CAB5076200.1"/>
    </source>
</evidence>
<dbReference type="SUPFAM" id="SSF103481">
    <property type="entry name" value="Multidrug resistance efflux transporter EmrE"/>
    <property type="match status" value="2"/>
</dbReference>
<feature type="transmembrane region" description="Helical" evidence="1">
    <location>
        <begin position="232"/>
        <end position="253"/>
    </location>
</feature>
<dbReference type="EMBL" id="CAFAAA010000063">
    <property type="protein sequence ID" value="CAB4788939.1"/>
    <property type="molecule type" value="Genomic_DNA"/>
</dbReference>
<evidence type="ECO:0000259" key="2">
    <source>
        <dbReference type="Pfam" id="PF00892"/>
    </source>
</evidence>
<dbReference type="EMBL" id="CAEZYI010000025">
    <property type="protein sequence ID" value="CAB4719373.1"/>
    <property type="molecule type" value="Genomic_DNA"/>
</dbReference>
<dbReference type="InterPro" id="IPR000620">
    <property type="entry name" value="EamA_dom"/>
</dbReference>
<dbReference type="InterPro" id="IPR037185">
    <property type="entry name" value="EmrE-like"/>
</dbReference>
<gene>
    <name evidence="3" type="ORF">UFOPK2662_00605</name>
    <name evidence="4" type="ORF">UFOPK2942_01256</name>
    <name evidence="5" type="ORF">UFOPK3232_00946</name>
    <name evidence="6" type="ORF">UFOPK4242_00742</name>
    <name evidence="7" type="ORF">UFOPK4382_00961</name>
</gene>